<protein>
    <submittedName>
        <fullName evidence="2">ESX-1 secretion-associated protein</fullName>
    </submittedName>
</protein>
<sequence>MSPSSSLPDPLPARPGLSAGNRLSADPSALHDFSDVHRTNARMLDGEAGTDEAAVVDLAITFGLIGIEFLTAVVDFLELHRRSLEAAARREERVESTTSSAAASYADCDCAAADGVLAHSELTL</sequence>
<dbReference type="EMBL" id="PKJC01000002">
    <property type="protein sequence ID" value="PKZ67084.1"/>
    <property type="molecule type" value="Genomic_DNA"/>
</dbReference>
<feature type="region of interest" description="Disordered" evidence="1">
    <location>
        <begin position="1"/>
        <end position="29"/>
    </location>
</feature>
<evidence type="ECO:0000313" key="3">
    <source>
        <dbReference type="Proteomes" id="UP000234662"/>
    </source>
</evidence>
<accession>A0A2I1RDA8</accession>
<name>A0A2I1RDA8_9ACTN</name>
<gene>
    <name evidence="2" type="ORF">CYJ73_03610</name>
</gene>
<dbReference type="RefSeq" id="WP_101819262.1">
    <property type="nucleotide sequence ID" value="NZ_PKJC01000002.1"/>
</dbReference>
<organism evidence="2 3">
    <name type="scientific">Gordonia terrae</name>
    <dbReference type="NCBI Taxonomy" id="2055"/>
    <lineage>
        <taxon>Bacteria</taxon>
        <taxon>Bacillati</taxon>
        <taxon>Actinomycetota</taxon>
        <taxon>Actinomycetes</taxon>
        <taxon>Mycobacteriales</taxon>
        <taxon>Gordoniaceae</taxon>
        <taxon>Gordonia</taxon>
    </lineage>
</organism>
<dbReference type="Proteomes" id="UP000234662">
    <property type="component" value="Unassembled WGS sequence"/>
</dbReference>
<dbReference type="AlphaFoldDB" id="A0A2I1RDA8"/>
<proteinExistence type="predicted"/>
<evidence type="ECO:0000313" key="2">
    <source>
        <dbReference type="EMBL" id="PKZ67084.1"/>
    </source>
</evidence>
<evidence type="ECO:0000256" key="1">
    <source>
        <dbReference type="SAM" id="MobiDB-lite"/>
    </source>
</evidence>
<comment type="caution">
    <text evidence="2">The sequence shown here is derived from an EMBL/GenBank/DDBJ whole genome shotgun (WGS) entry which is preliminary data.</text>
</comment>
<reference evidence="2 3" key="1">
    <citation type="submission" date="2017-12" db="EMBL/GenBank/DDBJ databases">
        <title>Phylogenetic diversity of female urinary microbiome.</title>
        <authorList>
            <person name="Thomas-White K."/>
            <person name="Wolfe A.J."/>
        </authorList>
    </citation>
    <scope>NUCLEOTIDE SEQUENCE [LARGE SCALE GENOMIC DNA]</scope>
    <source>
        <strain evidence="2 3">UMB0777</strain>
    </source>
</reference>
<dbReference type="Pfam" id="PF10824">
    <property type="entry name" value="T7SS_ESX_EspC"/>
    <property type="match status" value="1"/>
</dbReference>
<dbReference type="InterPro" id="IPR022536">
    <property type="entry name" value="EspC"/>
</dbReference>
<dbReference type="GO" id="GO:0009306">
    <property type="term" value="P:protein secretion"/>
    <property type="evidence" value="ECO:0007669"/>
    <property type="project" value="InterPro"/>
</dbReference>